<keyword evidence="3 6" id="KW-0812">Transmembrane</keyword>
<evidence type="ECO:0000256" key="3">
    <source>
        <dbReference type="ARBA" id="ARBA00022692"/>
    </source>
</evidence>
<feature type="domain" description="MacB-like periplasmic core" evidence="8">
    <location>
        <begin position="433"/>
        <end position="626"/>
    </location>
</feature>
<reference evidence="9 10" key="1">
    <citation type="submission" date="2019-07" db="EMBL/GenBank/DDBJ databases">
        <title>Whole genome shotgun sequence of Segetibacter aerophilus NBRC 106135.</title>
        <authorList>
            <person name="Hosoyama A."/>
            <person name="Uohara A."/>
            <person name="Ohji S."/>
            <person name="Ichikawa N."/>
        </authorList>
    </citation>
    <scope>NUCLEOTIDE SEQUENCE [LARGE SCALE GENOMIC DNA]</scope>
    <source>
        <strain evidence="9 10">NBRC 106135</strain>
    </source>
</reference>
<proteinExistence type="predicted"/>
<keyword evidence="5 6" id="KW-0472">Membrane</keyword>
<dbReference type="OrthoDB" id="5933722at2"/>
<dbReference type="EMBL" id="BJYT01000005">
    <property type="protein sequence ID" value="GEO09217.1"/>
    <property type="molecule type" value="Genomic_DNA"/>
</dbReference>
<feature type="transmembrane region" description="Helical" evidence="6">
    <location>
        <begin position="670"/>
        <end position="692"/>
    </location>
</feature>
<feature type="transmembrane region" description="Helical" evidence="6">
    <location>
        <begin position="722"/>
        <end position="744"/>
    </location>
</feature>
<evidence type="ECO:0000259" key="7">
    <source>
        <dbReference type="Pfam" id="PF02687"/>
    </source>
</evidence>
<comment type="caution">
    <text evidence="9">The sequence shown here is derived from an EMBL/GenBank/DDBJ whole genome shotgun (WGS) entry which is preliminary data.</text>
</comment>
<dbReference type="RefSeq" id="WP_147203341.1">
    <property type="nucleotide sequence ID" value="NZ_BJYT01000005.1"/>
</dbReference>
<feature type="transmembrane region" description="Helical" evidence="6">
    <location>
        <begin position="756"/>
        <end position="779"/>
    </location>
</feature>
<feature type="domain" description="MacB-like periplasmic core" evidence="8">
    <location>
        <begin position="20"/>
        <end position="244"/>
    </location>
</feature>
<gene>
    <name evidence="9" type="ORF">SAE01_17130</name>
</gene>
<feature type="domain" description="ABC3 transporter permease C-terminal" evidence="7">
    <location>
        <begin position="292"/>
        <end position="406"/>
    </location>
</feature>
<evidence type="ECO:0000313" key="10">
    <source>
        <dbReference type="Proteomes" id="UP000321513"/>
    </source>
</evidence>
<feature type="transmembrane region" description="Helical" evidence="6">
    <location>
        <begin position="21"/>
        <end position="41"/>
    </location>
</feature>
<dbReference type="InterPro" id="IPR050250">
    <property type="entry name" value="Macrolide_Exporter_MacB"/>
</dbReference>
<dbReference type="AlphaFoldDB" id="A0A512BBK4"/>
<comment type="subcellular location">
    <subcellularLocation>
        <location evidence="1">Cell membrane</location>
        <topology evidence="1">Multi-pass membrane protein</topology>
    </subcellularLocation>
</comment>
<keyword evidence="10" id="KW-1185">Reference proteome</keyword>
<evidence type="ECO:0000259" key="8">
    <source>
        <dbReference type="Pfam" id="PF12704"/>
    </source>
</evidence>
<protein>
    <submittedName>
        <fullName evidence="9">ABC transporter permease</fullName>
    </submittedName>
</protein>
<dbReference type="Proteomes" id="UP000321513">
    <property type="component" value="Unassembled WGS sequence"/>
</dbReference>
<evidence type="ECO:0000256" key="6">
    <source>
        <dbReference type="SAM" id="Phobius"/>
    </source>
</evidence>
<evidence type="ECO:0000256" key="1">
    <source>
        <dbReference type="ARBA" id="ARBA00004651"/>
    </source>
</evidence>
<name>A0A512BBK4_9BACT</name>
<evidence type="ECO:0000256" key="2">
    <source>
        <dbReference type="ARBA" id="ARBA00022475"/>
    </source>
</evidence>
<dbReference type="InterPro" id="IPR003838">
    <property type="entry name" value="ABC3_permease_C"/>
</dbReference>
<dbReference type="GO" id="GO:0005886">
    <property type="term" value="C:plasma membrane"/>
    <property type="evidence" value="ECO:0007669"/>
    <property type="project" value="UniProtKB-SubCell"/>
</dbReference>
<dbReference type="GO" id="GO:0022857">
    <property type="term" value="F:transmembrane transporter activity"/>
    <property type="evidence" value="ECO:0007669"/>
    <property type="project" value="TreeGrafter"/>
</dbReference>
<feature type="transmembrane region" description="Helical" evidence="6">
    <location>
        <begin position="379"/>
        <end position="404"/>
    </location>
</feature>
<feature type="transmembrane region" description="Helical" evidence="6">
    <location>
        <begin position="285"/>
        <end position="307"/>
    </location>
</feature>
<dbReference type="PANTHER" id="PTHR30572">
    <property type="entry name" value="MEMBRANE COMPONENT OF TRANSPORTER-RELATED"/>
    <property type="match status" value="1"/>
</dbReference>
<dbReference type="PANTHER" id="PTHR30572:SF18">
    <property type="entry name" value="ABC-TYPE MACROLIDE FAMILY EXPORT SYSTEM PERMEASE COMPONENT 2"/>
    <property type="match status" value="1"/>
</dbReference>
<evidence type="ECO:0000256" key="4">
    <source>
        <dbReference type="ARBA" id="ARBA00022989"/>
    </source>
</evidence>
<feature type="transmembrane region" description="Helical" evidence="6">
    <location>
        <begin position="425"/>
        <end position="444"/>
    </location>
</feature>
<dbReference type="PROSITE" id="PS51257">
    <property type="entry name" value="PROKAR_LIPOPROTEIN"/>
    <property type="match status" value="1"/>
</dbReference>
<keyword evidence="2" id="KW-1003">Cell membrane</keyword>
<feature type="transmembrane region" description="Helical" evidence="6">
    <location>
        <begin position="332"/>
        <end position="359"/>
    </location>
</feature>
<dbReference type="Pfam" id="PF12704">
    <property type="entry name" value="MacB_PCD"/>
    <property type="match status" value="2"/>
</dbReference>
<organism evidence="9 10">
    <name type="scientific">Segetibacter aerophilus</name>
    <dbReference type="NCBI Taxonomy" id="670293"/>
    <lineage>
        <taxon>Bacteria</taxon>
        <taxon>Pseudomonadati</taxon>
        <taxon>Bacteroidota</taxon>
        <taxon>Chitinophagia</taxon>
        <taxon>Chitinophagales</taxon>
        <taxon>Chitinophagaceae</taxon>
        <taxon>Segetibacter</taxon>
    </lineage>
</organism>
<keyword evidence="4 6" id="KW-1133">Transmembrane helix</keyword>
<feature type="domain" description="ABC3 transporter permease C-terminal" evidence="7">
    <location>
        <begin position="673"/>
        <end position="786"/>
    </location>
</feature>
<evidence type="ECO:0000313" key="9">
    <source>
        <dbReference type="EMBL" id="GEO09217.1"/>
    </source>
</evidence>
<dbReference type="InterPro" id="IPR025857">
    <property type="entry name" value="MacB_PCD"/>
</dbReference>
<dbReference type="Pfam" id="PF02687">
    <property type="entry name" value="FtsX"/>
    <property type="match status" value="2"/>
</dbReference>
<evidence type="ECO:0000256" key="5">
    <source>
        <dbReference type="ARBA" id="ARBA00023136"/>
    </source>
</evidence>
<sequence>MFKSYLKTTFRGLLNNRLYTFINVTGLSIGIACAIFIFMYIKNELSYDSFHVNSSNIYRVTSVQDNAGEINSIATTSPPLAATLKKDFPEIENVTRVGRWHADFKSGKDVFEEQNIYAADPSFLTVFTFPLIQGKFTSALLNPEAIVLTEKTAEKYFGKNWKTENVVGKTVSSKAGKSEFNFTVTGVLKNIPLNSSTQFDFLIPFSFLEKFDNAENQWAFSSYYTYIQTKKEANTNALAEKIKNHIATYGPNSSTLLQIQPLKDIYLNSHFAFNSELVSVGNMTYVKIFTVTGIIILLLACINFVNLSTARSIKRSKEVGLRKTIGASRGQLIFQFLSEALILCTIALILSGLLVEVFFPAFKILYGKDIQLKYDRSFFAGLSLLFLVTVLLSGFYPAFYLSSFQPLKVLKGVFVENKTKRFREAMILTQFTFSVVMIIAAMIISKQLKYLQSKDLGFDKSQLMYVRLKNPDVKKNYQLLKSDILQRADIAGITATTASMVDVSNSTNGIKWQDMKTDDDFLMTQMTVDEDFVKTMGMKIIQGRNFSKNFPADSMGYIINETAAKRMGMSDNAIDKKLTFWGVEGRVIGIVKDFNYQALTTTIQPMVLRYRPDEFHVNLIIKTKPDKIPATVTLVESLYKKYDTDGVFEYGFVDQGIDNLYKSQQGTGRIISSFTVLTILISCMGLFGLAAYTTEQRTKEIGIRKVLGASVASITSMLSKDFVRLVLIAIIIASPIAWFGSYKWLQDFAYRIDVDAWVFVAAGISAIMIALVTVSFQAIKAAIANPMKSLRTE</sequence>
<accession>A0A512BBK4</accession>